<evidence type="ECO:0000313" key="1">
    <source>
        <dbReference type="EMBL" id="XCP93045.1"/>
    </source>
</evidence>
<dbReference type="AlphaFoldDB" id="A0AAU8N957"/>
<dbReference type="RefSeq" id="WP_342555019.1">
    <property type="nucleotide sequence ID" value="NZ_CP159992.1"/>
</dbReference>
<protein>
    <submittedName>
        <fullName evidence="1">Uncharacterized protein</fullName>
    </submittedName>
</protein>
<name>A0AAU8N957_9BACL</name>
<reference evidence="1" key="1">
    <citation type="submission" date="2024-05" db="EMBL/GenBank/DDBJ databases">
        <title>Draft genome assemblies of 36 bacteria isolated from hibernating arctic ground squirrels.</title>
        <authorList>
            <person name="McKee H."/>
            <person name="Mullen L."/>
            <person name="Drown D.M."/>
            <person name="Duddleston K.N."/>
        </authorList>
    </citation>
    <scope>NUCLEOTIDE SEQUENCE</scope>
    <source>
        <strain evidence="1">AN1007</strain>
    </source>
</reference>
<proteinExistence type="predicted"/>
<organism evidence="1">
    <name type="scientific">Paenibacillus sp. AN1007</name>
    <dbReference type="NCBI Taxonomy" id="3151385"/>
    <lineage>
        <taxon>Bacteria</taxon>
        <taxon>Bacillati</taxon>
        <taxon>Bacillota</taxon>
        <taxon>Bacilli</taxon>
        <taxon>Bacillales</taxon>
        <taxon>Paenibacillaceae</taxon>
        <taxon>Paenibacillus</taxon>
    </lineage>
</organism>
<sequence length="124" mass="14272">MMVCRYAMSGPYKEIYACFNCRKSFKQVSPRDLNPQTAAGLEHKCPQCAEIMVNMGHDFQAPKQTDVKQWTKVMTLYRHGVTFHNCGCGAGYRPADLREVPEFLEQQAAGQRSEGERLLHQWMR</sequence>
<gene>
    <name evidence="1" type="ORF">ABXS70_17585</name>
</gene>
<accession>A0AAU8N957</accession>
<dbReference type="EMBL" id="CP159992">
    <property type="protein sequence ID" value="XCP93045.1"/>
    <property type="molecule type" value="Genomic_DNA"/>
</dbReference>